<dbReference type="Pfam" id="PF03962">
    <property type="entry name" value="Mnd1"/>
    <property type="match status" value="1"/>
</dbReference>
<dbReference type="GO" id="GO:0005634">
    <property type="term" value="C:nucleus"/>
    <property type="evidence" value="ECO:0007669"/>
    <property type="project" value="UniProtKB-SubCell"/>
</dbReference>
<organism evidence="8 9">
    <name type="scientific">Candida parapsilosis</name>
    <name type="common">Yeast</name>
    <dbReference type="NCBI Taxonomy" id="5480"/>
    <lineage>
        <taxon>Eukaryota</taxon>
        <taxon>Fungi</taxon>
        <taxon>Dikarya</taxon>
        <taxon>Ascomycota</taxon>
        <taxon>Saccharomycotina</taxon>
        <taxon>Pichiomycetes</taxon>
        <taxon>Debaryomycetaceae</taxon>
        <taxon>Candida/Lodderomyces clade</taxon>
        <taxon>Candida</taxon>
    </lineage>
</organism>
<evidence type="ECO:0000256" key="6">
    <source>
        <dbReference type="SAM" id="Coils"/>
    </source>
</evidence>
<dbReference type="Proteomes" id="UP000590412">
    <property type="component" value="Unassembled WGS sequence"/>
</dbReference>
<name>A0A8X7NRQ4_CANPA</name>
<keyword evidence="3 6" id="KW-0175">Coiled coil</keyword>
<dbReference type="GO" id="GO:0003690">
    <property type="term" value="F:double-stranded DNA binding"/>
    <property type="evidence" value="ECO:0007669"/>
    <property type="project" value="InterPro"/>
</dbReference>
<feature type="domain" description="Mnd1 HTH" evidence="7">
    <location>
        <begin position="18"/>
        <end position="75"/>
    </location>
</feature>
<dbReference type="PIRSF" id="PIRSF026991">
    <property type="entry name" value="Mnd1"/>
    <property type="match status" value="1"/>
</dbReference>
<evidence type="ECO:0000256" key="2">
    <source>
        <dbReference type="ARBA" id="ARBA00005981"/>
    </source>
</evidence>
<comment type="subcellular location">
    <subcellularLocation>
        <location evidence="1 5">Nucleus</location>
    </subcellularLocation>
</comment>
<evidence type="ECO:0000256" key="5">
    <source>
        <dbReference type="PIRNR" id="PIRNR026991"/>
    </source>
</evidence>
<comment type="function">
    <text evidence="5">Required for proper homologous chromosome pairing and efficient cross-over and intragenic recombination during meiosis.</text>
</comment>
<dbReference type="InterPro" id="IPR005647">
    <property type="entry name" value="Mnd1"/>
</dbReference>
<gene>
    <name evidence="8" type="ORF">FOB60_000435</name>
</gene>
<accession>A0A8X7NRQ4</accession>
<protein>
    <recommendedName>
        <fullName evidence="5">Meiotic nuclear division protein 1</fullName>
    </recommendedName>
</protein>
<reference evidence="8" key="1">
    <citation type="submission" date="2020-03" db="EMBL/GenBank/DDBJ databases">
        <title>FDA dAtabase for Regulatory Grade micrObial Sequences (FDA-ARGOS): Supporting development and validation of Infectious Disease Dx tests.</title>
        <authorList>
            <person name="Campos J."/>
            <person name="Goldberg B."/>
            <person name="Tallon L."/>
            <person name="Sadzewicz L."/>
            <person name="Vavikolanu K."/>
            <person name="Mehta A."/>
            <person name="Aluvathingal J."/>
            <person name="Nadendla S."/>
            <person name="Nandy P."/>
            <person name="Geyer C."/>
            <person name="Yan Y."/>
            <person name="Sichtig H."/>
        </authorList>
    </citation>
    <scope>NUCLEOTIDE SEQUENCE [LARGE SCALE GENOMIC DNA]</scope>
    <source>
        <strain evidence="8">FDAARGOS_652</strain>
    </source>
</reference>
<dbReference type="OrthoDB" id="9978204at2759"/>
<evidence type="ECO:0000259" key="7">
    <source>
        <dbReference type="Pfam" id="PF03962"/>
    </source>
</evidence>
<dbReference type="GO" id="GO:0007131">
    <property type="term" value="P:reciprocal meiotic recombination"/>
    <property type="evidence" value="ECO:0007669"/>
    <property type="project" value="InterPro"/>
</dbReference>
<evidence type="ECO:0000256" key="3">
    <source>
        <dbReference type="ARBA" id="ARBA00023054"/>
    </source>
</evidence>
<dbReference type="EMBL" id="JABWAB010000001">
    <property type="protein sequence ID" value="KAF6058853.1"/>
    <property type="molecule type" value="Genomic_DNA"/>
</dbReference>
<evidence type="ECO:0000313" key="9">
    <source>
        <dbReference type="Proteomes" id="UP000590412"/>
    </source>
</evidence>
<sequence length="202" mass="24008">MAPKKTVSHEEKLELLRSWFQSTHDFYTLKEIEQKASKECKIPGMQVKELVSNLVDEGMIQQEKSGTTNLYWSFPYTNTKNRINKVKHLEHNLETKRKLREQLQRELEIIRIERSADVCPERENQLRDLEILRVEIYQLTEQNKQLQQYQRLEKLKEGIEFLSDSIETMLTWLSEQSGLQKSELKKEMGIPLDLDEYALKPV</sequence>
<dbReference type="AlphaFoldDB" id="A0A8X7NRQ4"/>
<proteinExistence type="inferred from homology"/>
<comment type="caution">
    <text evidence="8">The sequence shown here is derived from an EMBL/GenBank/DDBJ whole genome shotgun (WGS) entry which is preliminary data.</text>
</comment>
<keyword evidence="4 5" id="KW-0539">Nucleus</keyword>
<dbReference type="InterPro" id="IPR040453">
    <property type="entry name" value="Mnd1_HTH"/>
</dbReference>
<evidence type="ECO:0000256" key="1">
    <source>
        <dbReference type="ARBA" id="ARBA00004123"/>
    </source>
</evidence>
<evidence type="ECO:0000256" key="4">
    <source>
        <dbReference type="ARBA" id="ARBA00023242"/>
    </source>
</evidence>
<feature type="coiled-coil region" evidence="6">
    <location>
        <begin position="86"/>
        <end position="149"/>
    </location>
</feature>
<evidence type="ECO:0000313" key="8">
    <source>
        <dbReference type="EMBL" id="KAF6058853.1"/>
    </source>
</evidence>
<comment type="similarity">
    <text evidence="2 5">Belongs to the MND1 family.</text>
</comment>